<dbReference type="EMBL" id="JACICE010000001">
    <property type="protein sequence ID" value="MBB3774425.1"/>
    <property type="molecule type" value="Genomic_DNA"/>
</dbReference>
<evidence type="ECO:0000313" key="3">
    <source>
        <dbReference type="EMBL" id="MBB3774425.1"/>
    </source>
</evidence>
<organism evidence="4 5">
    <name type="scientific">Erythrobacter ramosus</name>
    <dbReference type="NCBI Taxonomy" id="35811"/>
    <lineage>
        <taxon>Bacteria</taxon>
        <taxon>Pseudomonadati</taxon>
        <taxon>Pseudomonadota</taxon>
        <taxon>Alphaproteobacteria</taxon>
        <taxon>Sphingomonadales</taxon>
        <taxon>Erythrobacteraceae</taxon>
        <taxon>Erythrobacter/Porphyrobacter group</taxon>
        <taxon>Erythrobacter</taxon>
    </lineage>
</organism>
<dbReference type="Pfam" id="PF12500">
    <property type="entry name" value="TRSP"/>
    <property type="match status" value="1"/>
</dbReference>
<accession>A0A6I4UJC9</accession>
<reference evidence="3 6" key="2">
    <citation type="submission" date="2020-08" db="EMBL/GenBank/DDBJ databases">
        <title>Genomic Encyclopedia of Type Strains, Phase IV (KMG-IV): sequencing the most valuable type-strain genomes for metagenomic binning, comparative biology and taxonomic classification.</title>
        <authorList>
            <person name="Goeker M."/>
        </authorList>
    </citation>
    <scope>NUCLEOTIDE SEQUENCE [LARGE SCALE GENOMIC DNA]</scope>
    <source>
        <strain evidence="3 6">DSM 8510</strain>
    </source>
</reference>
<dbReference type="AlphaFoldDB" id="A0A6I4UJC9"/>
<dbReference type="Proteomes" id="UP000548685">
    <property type="component" value="Unassembled WGS sequence"/>
</dbReference>
<dbReference type="Proteomes" id="UP000430021">
    <property type="component" value="Unassembled WGS sequence"/>
</dbReference>
<feature type="domain" description="TRSP" evidence="1">
    <location>
        <begin position="237"/>
        <end position="351"/>
    </location>
</feature>
<dbReference type="EMBL" id="WTYB01000001">
    <property type="protein sequence ID" value="MXP37924.1"/>
    <property type="molecule type" value="Genomic_DNA"/>
</dbReference>
<dbReference type="Pfam" id="PF15609">
    <property type="entry name" value="PRTase_2"/>
    <property type="match status" value="1"/>
</dbReference>
<evidence type="ECO:0000313" key="6">
    <source>
        <dbReference type="Proteomes" id="UP000548685"/>
    </source>
</evidence>
<gene>
    <name evidence="3" type="ORF">FHS52_000368</name>
    <name evidence="4" type="ORF">GRI59_04740</name>
</gene>
<evidence type="ECO:0000313" key="4">
    <source>
        <dbReference type="EMBL" id="MXP37924.1"/>
    </source>
</evidence>
<dbReference type="RefSeq" id="WP_160760017.1">
    <property type="nucleotide sequence ID" value="NZ_BAAADZ010000002.1"/>
</dbReference>
<sequence length="380" mass="39402">MPDPVQDCVTVDLPTGRLVLRGVAPERVAELCDFAARANPKRGFLIVSRVLGRHLPTPPQALRATADALAAQIPGDLPGPVLFCGMAETATGLAQSVWAAWRARHPDAASAYIQSSRQIAAGARILTRFEEGHSHAASHMVQVSAEIEPILAAARSLVIVDDESSTGSTFVEAAEALVAALPQIAAVHCASLTDWSAGGFLLRMPRPAAAHSLIAGTLEWTPGAGQAAATLAPAANRHGTATATGMRSRTGLLAPEAADRAPLTATPGERVLVLGDGEHAYESLRIAEDLAALGAITAVQSITRTPALIGHAMQSVTTLTDAYGSGAMCHVYNLLAHRPDRIVIAAEIAGAQADELARWVAEAGSTAMVELALCRYGAQA</sequence>
<name>A0A6I4UJC9_9SPHN</name>
<evidence type="ECO:0000259" key="2">
    <source>
        <dbReference type="Pfam" id="PF15609"/>
    </source>
</evidence>
<dbReference type="InterPro" id="IPR022537">
    <property type="entry name" value="TRSP_dom"/>
</dbReference>
<dbReference type="InterPro" id="IPR011214">
    <property type="entry name" value="UCP020967"/>
</dbReference>
<dbReference type="PIRSF" id="PIRSF020967">
    <property type="entry name" value="UCP020967"/>
    <property type="match status" value="1"/>
</dbReference>
<dbReference type="OrthoDB" id="56827at2"/>
<keyword evidence="6" id="KW-1185">Reference proteome</keyword>
<feature type="domain" description="Orotate phosphoribosyltransferase-like" evidence="2">
    <location>
        <begin position="31"/>
        <end position="197"/>
    </location>
</feature>
<evidence type="ECO:0008006" key="7">
    <source>
        <dbReference type="Google" id="ProtNLM"/>
    </source>
</evidence>
<evidence type="ECO:0000259" key="1">
    <source>
        <dbReference type="Pfam" id="PF12500"/>
    </source>
</evidence>
<protein>
    <recommendedName>
        <fullName evidence="7">Phosphoribosyltransferase</fullName>
    </recommendedName>
</protein>
<dbReference type="SUPFAM" id="SSF53271">
    <property type="entry name" value="PRTase-like"/>
    <property type="match status" value="1"/>
</dbReference>
<dbReference type="InterPro" id="IPR041688">
    <property type="entry name" value="PRTase_2"/>
</dbReference>
<reference evidence="4 5" key="1">
    <citation type="submission" date="2019-12" db="EMBL/GenBank/DDBJ databases">
        <title>Genomic-based taxomic classification of the family Erythrobacteraceae.</title>
        <authorList>
            <person name="Xu L."/>
        </authorList>
    </citation>
    <scope>NUCLEOTIDE SEQUENCE [LARGE SCALE GENOMIC DNA]</scope>
    <source>
        <strain evidence="4 5">JCM 10282</strain>
    </source>
</reference>
<comment type="caution">
    <text evidence="4">The sequence shown here is derived from an EMBL/GenBank/DDBJ whole genome shotgun (WGS) entry which is preliminary data.</text>
</comment>
<dbReference type="Gene3D" id="3.40.50.2020">
    <property type="match status" value="1"/>
</dbReference>
<proteinExistence type="predicted"/>
<dbReference type="InterPro" id="IPR029057">
    <property type="entry name" value="PRTase-like"/>
</dbReference>
<evidence type="ECO:0000313" key="5">
    <source>
        <dbReference type="Proteomes" id="UP000430021"/>
    </source>
</evidence>